<dbReference type="RefSeq" id="WP_232012121.1">
    <property type="nucleotide sequence ID" value="NZ_CBCRWE010000007.1"/>
</dbReference>
<evidence type="ECO:0000256" key="1">
    <source>
        <dbReference type="SAM" id="MobiDB-lite"/>
    </source>
</evidence>
<keyword evidence="3" id="KW-1185">Reference proteome</keyword>
<dbReference type="AlphaFoldDB" id="A0A3S5EM59"/>
<evidence type="ECO:0008006" key="4">
    <source>
        <dbReference type="Google" id="ProtNLM"/>
    </source>
</evidence>
<dbReference type="EMBL" id="LR134363">
    <property type="protein sequence ID" value="VEG74415.1"/>
    <property type="molecule type" value="Genomic_DNA"/>
</dbReference>
<dbReference type="Proteomes" id="UP000276899">
    <property type="component" value="Chromosome"/>
</dbReference>
<evidence type="ECO:0000313" key="3">
    <source>
        <dbReference type="Proteomes" id="UP000276899"/>
    </source>
</evidence>
<dbReference type="STRING" id="1278298.GCA_000428685_01414"/>
<sequence length="328" mass="35873">MSSNCQIRSVPPGEGEQAFRAGPPSQGQALPLLLSSDSQTNASQHLSRAPGLTRISSGVYVPTERWAQATHQDRHLARIRAAQEVCGGDLVLMGASAALWQGIGVVGPIPDQVQCVGERGDRRGTSGLRRHERAGLGDLIEVGGILTTSAADTAVDLARCGGLVQGVCAMDSALAQGRVTGEAIEDAVERLGRGARGVRCARTAAHLADGRSESPGESLSRVRMWQAGLPRPELQYEVCIDGRIYRFDFFWARPRVDGEFDGRKKYRRESFGKNAEQTVWEERQRERAIIRAGIEVSRWTWDQAWRHEGAAMIEELARCGVHPTGQRW</sequence>
<dbReference type="KEGG" id="asla:NCTC11923_01049"/>
<evidence type="ECO:0000313" key="2">
    <source>
        <dbReference type="EMBL" id="VEG74415.1"/>
    </source>
</evidence>
<accession>A0A3S5EM59</accession>
<organism evidence="2 3">
    <name type="scientific">Actinomyces slackii</name>
    <dbReference type="NCBI Taxonomy" id="52774"/>
    <lineage>
        <taxon>Bacteria</taxon>
        <taxon>Bacillati</taxon>
        <taxon>Actinomycetota</taxon>
        <taxon>Actinomycetes</taxon>
        <taxon>Actinomycetales</taxon>
        <taxon>Actinomycetaceae</taxon>
        <taxon>Actinomyces</taxon>
    </lineage>
</organism>
<feature type="region of interest" description="Disordered" evidence="1">
    <location>
        <begin position="1"/>
        <end position="31"/>
    </location>
</feature>
<protein>
    <recommendedName>
        <fullName evidence="4">Transcriptional regulator, AbiEi antitoxin, Type IV TA system</fullName>
    </recommendedName>
</protein>
<proteinExistence type="predicted"/>
<gene>
    <name evidence="2" type="ORF">NCTC11923_01049</name>
</gene>
<reference evidence="2 3" key="1">
    <citation type="submission" date="2018-12" db="EMBL/GenBank/DDBJ databases">
        <authorList>
            <consortium name="Pathogen Informatics"/>
        </authorList>
    </citation>
    <scope>NUCLEOTIDE SEQUENCE [LARGE SCALE GENOMIC DNA]</scope>
    <source>
        <strain evidence="2 3">NCTC11923</strain>
    </source>
</reference>
<name>A0A3S5EM59_9ACTO</name>